<dbReference type="SUPFAM" id="SSF103473">
    <property type="entry name" value="MFS general substrate transporter"/>
    <property type="match status" value="1"/>
</dbReference>
<feature type="transmembrane region" description="Helical" evidence="5">
    <location>
        <begin position="350"/>
        <end position="376"/>
    </location>
</feature>
<sequence>MTNPQPLIVTKVGAAVAADGTNSSPTPPGTEKPASVARLLTFIFPATLGLIALFQGIQQILIPSQVAHLDPAHKVAVLALMTTFVAITSMIGIPLGGALSDRTRSRFGRRTPWILATGVVSSVLMIAMGYSGSLVLLAVLYTALWLTSNMYQGAVTALLPDRVPEARRGLAASIIGLATPIGLLVGVAVAGAAGPLWGYVIIAVVVFVTALLLVFGIREESSVDLPRQPKRENGSWVASVGSFLHAFADRDFRLAFISRFFLSLSYATATGFLYFTLSDYIGTKNLPGQSVTGAVTIVDVVLVIGWVVVATFGGWLSDKLQRRKLFVGIAALGLALTMIIPIVLPTWTGILLFALFAGIFIGTYFAVDLALMSLVLPNKLSEGRDLGILNVATGLPTILSGAIAGLLITFAGGYPALYVFGAVCAVISGVVVFFICKVR</sequence>
<evidence type="ECO:0000256" key="5">
    <source>
        <dbReference type="SAM" id="Phobius"/>
    </source>
</evidence>
<dbReference type="Gene3D" id="1.20.1250.20">
    <property type="entry name" value="MFS general substrate transporter like domains"/>
    <property type="match status" value="2"/>
</dbReference>
<comment type="subcellular location">
    <subcellularLocation>
        <location evidence="1">Cell membrane</location>
        <topology evidence="1">Multi-pass membrane protein</topology>
    </subcellularLocation>
</comment>
<keyword evidence="2 5" id="KW-0812">Transmembrane</keyword>
<feature type="transmembrane region" description="Helical" evidence="5">
    <location>
        <begin position="196"/>
        <end position="217"/>
    </location>
</feature>
<dbReference type="InterPro" id="IPR020846">
    <property type="entry name" value="MFS_dom"/>
</dbReference>
<evidence type="ECO:0000259" key="6">
    <source>
        <dbReference type="PROSITE" id="PS50850"/>
    </source>
</evidence>
<evidence type="ECO:0000256" key="2">
    <source>
        <dbReference type="ARBA" id="ARBA00022692"/>
    </source>
</evidence>
<organism evidence="7 8">
    <name type="scientific">Frondihabitans cladoniiphilus</name>
    <dbReference type="NCBI Taxonomy" id="715785"/>
    <lineage>
        <taxon>Bacteria</taxon>
        <taxon>Bacillati</taxon>
        <taxon>Actinomycetota</taxon>
        <taxon>Actinomycetes</taxon>
        <taxon>Micrococcales</taxon>
        <taxon>Microbacteriaceae</taxon>
        <taxon>Frondihabitans</taxon>
    </lineage>
</organism>
<feature type="transmembrane region" description="Helical" evidence="5">
    <location>
        <begin position="388"/>
        <end position="410"/>
    </location>
</feature>
<feature type="transmembrane region" description="Helical" evidence="5">
    <location>
        <begin position="260"/>
        <end position="281"/>
    </location>
</feature>
<keyword evidence="4 5" id="KW-0472">Membrane</keyword>
<evidence type="ECO:0000256" key="1">
    <source>
        <dbReference type="ARBA" id="ARBA00004651"/>
    </source>
</evidence>
<feature type="transmembrane region" description="Helical" evidence="5">
    <location>
        <begin position="170"/>
        <end position="190"/>
    </location>
</feature>
<dbReference type="InterPro" id="IPR036259">
    <property type="entry name" value="MFS_trans_sf"/>
</dbReference>
<evidence type="ECO:0000256" key="4">
    <source>
        <dbReference type="ARBA" id="ARBA00023136"/>
    </source>
</evidence>
<evidence type="ECO:0000313" key="8">
    <source>
        <dbReference type="Proteomes" id="UP001501295"/>
    </source>
</evidence>
<feature type="transmembrane region" description="Helical" evidence="5">
    <location>
        <begin position="77"/>
        <end position="99"/>
    </location>
</feature>
<protein>
    <submittedName>
        <fullName evidence="7">MFS transporter</fullName>
    </submittedName>
</protein>
<evidence type="ECO:0000256" key="3">
    <source>
        <dbReference type="ARBA" id="ARBA00022989"/>
    </source>
</evidence>
<feature type="transmembrane region" description="Helical" evidence="5">
    <location>
        <begin position="325"/>
        <end position="344"/>
    </location>
</feature>
<feature type="domain" description="Major facilitator superfamily (MFS) profile" evidence="6">
    <location>
        <begin position="33"/>
        <end position="439"/>
    </location>
</feature>
<proteinExistence type="predicted"/>
<feature type="transmembrane region" description="Helical" evidence="5">
    <location>
        <begin position="39"/>
        <end position="57"/>
    </location>
</feature>
<dbReference type="PANTHER" id="PTHR23528:SF1">
    <property type="entry name" value="MAJOR FACILITATOR SUPERFAMILY (MFS) PROFILE DOMAIN-CONTAINING PROTEIN"/>
    <property type="match status" value="1"/>
</dbReference>
<dbReference type="Pfam" id="PF07690">
    <property type="entry name" value="MFS_1"/>
    <property type="match status" value="1"/>
</dbReference>
<name>A0ABP8VQ22_9MICO</name>
<dbReference type="InterPro" id="IPR011701">
    <property type="entry name" value="MFS"/>
</dbReference>
<dbReference type="Proteomes" id="UP001501295">
    <property type="component" value="Unassembled WGS sequence"/>
</dbReference>
<feature type="transmembrane region" description="Helical" evidence="5">
    <location>
        <begin position="136"/>
        <end position="158"/>
    </location>
</feature>
<accession>A0ABP8VQ22</accession>
<reference evidence="8" key="1">
    <citation type="journal article" date="2019" name="Int. J. Syst. Evol. Microbiol.">
        <title>The Global Catalogue of Microorganisms (GCM) 10K type strain sequencing project: providing services to taxonomists for standard genome sequencing and annotation.</title>
        <authorList>
            <consortium name="The Broad Institute Genomics Platform"/>
            <consortium name="The Broad Institute Genome Sequencing Center for Infectious Disease"/>
            <person name="Wu L."/>
            <person name="Ma J."/>
        </authorList>
    </citation>
    <scope>NUCLEOTIDE SEQUENCE [LARGE SCALE GENOMIC DNA]</scope>
    <source>
        <strain evidence="8">JCM 18956</strain>
    </source>
</reference>
<dbReference type="RefSeq" id="WP_345373477.1">
    <property type="nucleotide sequence ID" value="NZ_BAABLM010000001.1"/>
</dbReference>
<comment type="caution">
    <text evidence="7">The sequence shown here is derived from an EMBL/GenBank/DDBJ whole genome shotgun (WGS) entry which is preliminary data.</text>
</comment>
<dbReference type="EMBL" id="BAABLM010000001">
    <property type="protein sequence ID" value="GAA4668049.1"/>
    <property type="molecule type" value="Genomic_DNA"/>
</dbReference>
<feature type="transmembrane region" description="Helical" evidence="5">
    <location>
        <begin position="293"/>
        <end position="313"/>
    </location>
</feature>
<keyword evidence="8" id="KW-1185">Reference proteome</keyword>
<feature type="transmembrane region" description="Helical" evidence="5">
    <location>
        <begin position="416"/>
        <end position="436"/>
    </location>
</feature>
<dbReference type="PANTHER" id="PTHR23528">
    <property type="match status" value="1"/>
</dbReference>
<keyword evidence="3 5" id="KW-1133">Transmembrane helix</keyword>
<evidence type="ECO:0000313" key="7">
    <source>
        <dbReference type="EMBL" id="GAA4668049.1"/>
    </source>
</evidence>
<feature type="transmembrane region" description="Helical" evidence="5">
    <location>
        <begin position="111"/>
        <end position="130"/>
    </location>
</feature>
<gene>
    <name evidence="7" type="ORF">GCM10025780_08170</name>
</gene>
<dbReference type="PROSITE" id="PS50850">
    <property type="entry name" value="MFS"/>
    <property type="match status" value="1"/>
</dbReference>